<dbReference type="Gene3D" id="1.10.357.10">
    <property type="entry name" value="Tetracycline Repressor, domain 2"/>
    <property type="match status" value="1"/>
</dbReference>
<dbReference type="SUPFAM" id="SSF46689">
    <property type="entry name" value="Homeodomain-like"/>
    <property type="match status" value="1"/>
</dbReference>
<feature type="DNA-binding region" description="H-T-H motif" evidence="4">
    <location>
        <begin position="36"/>
        <end position="55"/>
    </location>
</feature>
<evidence type="ECO:0000256" key="4">
    <source>
        <dbReference type="PROSITE-ProRule" id="PRU00335"/>
    </source>
</evidence>
<proteinExistence type="predicted"/>
<organism evidence="6 8">
    <name type="scientific">Archangium gephyra</name>
    <dbReference type="NCBI Taxonomy" id="48"/>
    <lineage>
        <taxon>Bacteria</taxon>
        <taxon>Pseudomonadati</taxon>
        <taxon>Myxococcota</taxon>
        <taxon>Myxococcia</taxon>
        <taxon>Myxococcales</taxon>
        <taxon>Cystobacterineae</taxon>
        <taxon>Archangiaceae</taxon>
        <taxon>Archangium</taxon>
    </lineage>
</organism>
<dbReference type="AlphaFoldDB" id="A0AAC8TFC5"/>
<dbReference type="KEGG" id="age:AA314_05588"/>
<dbReference type="GO" id="GO:0003700">
    <property type="term" value="F:DNA-binding transcription factor activity"/>
    <property type="evidence" value="ECO:0007669"/>
    <property type="project" value="TreeGrafter"/>
</dbReference>
<dbReference type="Proteomes" id="UP000256345">
    <property type="component" value="Unassembled WGS sequence"/>
</dbReference>
<dbReference type="PANTHER" id="PTHR30055:SF234">
    <property type="entry name" value="HTH-TYPE TRANSCRIPTIONAL REGULATOR BETI"/>
    <property type="match status" value="1"/>
</dbReference>
<evidence type="ECO:0000313" key="8">
    <source>
        <dbReference type="Proteomes" id="UP000035579"/>
    </source>
</evidence>
<sequence length="207" mass="22327">MGRISGARNRNHDETRSRLLASVAQQILVSGGSHPSLRVLAEGAGVDPGTLRHYFGDRQGVVEAAFEYLLKFGQERQAWAKSLGELPARAAFTQLLGQIAAAWSGGLGGMHAAGFAEGMADSGLGQIYVSSILEPTLRSVEELLIVFHTRGELSVPDARVAALALMSPVLLALFHQHQLQGRRCRPLVLESFIEQHLDGFLKGYAKS</sequence>
<protein>
    <submittedName>
        <fullName evidence="7">TetR family transcriptional regulator</fullName>
    </submittedName>
    <submittedName>
        <fullName evidence="6">Transcriptional regulator, TetR family</fullName>
    </submittedName>
</protein>
<keyword evidence="2 4" id="KW-0238">DNA-binding</keyword>
<evidence type="ECO:0000259" key="5">
    <source>
        <dbReference type="PROSITE" id="PS50977"/>
    </source>
</evidence>
<dbReference type="GO" id="GO:0000976">
    <property type="term" value="F:transcription cis-regulatory region binding"/>
    <property type="evidence" value="ECO:0007669"/>
    <property type="project" value="TreeGrafter"/>
</dbReference>
<dbReference type="PROSITE" id="PS50977">
    <property type="entry name" value="HTH_TETR_2"/>
    <property type="match status" value="1"/>
</dbReference>
<dbReference type="RefSeq" id="WP_053066738.1">
    <property type="nucleotide sequence ID" value="NZ_CP011509.1"/>
</dbReference>
<gene>
    <name evidence="6" type="ORF">AA314_05588</name>
    <name evidence="7" type="ORF">ATI61_116207</name>
</gene>
<dbReference type="EMBL" id="CP011509">
    <property type="protein sequence ID" value="AKJ03962.1"/>
    <property type="molecule type" value="Genomic_DNA"/>
</dbReference>
<dbReference type="InterPro" id="IPR009057">
    <property type="entry name" value="Homeodomain-like_sf"/>
</dbReference>
<evidence type="ECO:0000256" key="1">
    <source>
        <dbReference type="ARBA" id="ARBA00023015"/>
    </source>
</evidence>
<dbReference type="EMBL" id="QUMU01000016">
    <property type="protein sequence ID" value="REG23735.1"/>
    <property type="molecule type" value="Genomic_DNA"/>
</dbReference>
<dbReference type="Gene3D" id="1.10.10.60">
    <property type="entry name" value="Homeodomain-like"/>
    <property type="match status" value="1"/>
</dbReference>
<accession>A0AAC8TFC5</accession>
<keyword evidence="3" id="KW-0804">Transcription</keyword>
<name>A0AAC8TFC5_9BACT</name>
<evidence type="ECO:0000313" key="6">
    <source>
        <dbReference type="EMBL" id="AKJ03962.1"/>
    </source>
</evidence>
<reference evidence="6 8" key="1">
    <citation type="submission" date="2015-05" db="EMBL/GenBank/DDBJ databases">
        <title>Genome assembly of Archangium gephyra DSM 2261.</title>
        <authorList>
            <person name="Sharma G."/>
            <person name="Subramanian S."/>
        </authorList>
    </citation>
    <scope>NUCLEOTIDE SEQUENCE [LARGE SCALE GENOMIC DNA]</scope>
    <source>
        <strain evidence="6 8">DSM 2261</strain>
    </source>
</reference>
<evidence type="ECO:0000313" key="9">
    <source>
        <dbReference type="Proteomes" id="UP000256345"/>
    </source>
</evidence>
<dbReference type="PANTHER" id="PTHR30055">
    <property type="entry name" value="HTH-TYPE TRANSCRIPTIONAL REGULATOR RUTR"/>
    <property type="match status" value="1"/>
</dbReference>
<keyword evidence="9" id="KW-1185">Reference proteome</keyword>
<evidence type="ECO:0000256" key="2">
    <source>
        <dbReference type="ARBA" id="ARBA00023125"/>
    </source>
</evidence>
<dbReference type="SUPFAM" id="SSF48498">
    <property type="entry name" value="Tetracyclin repressor-like, C-terminal domain"/>
    <property type="match status" value="1"/>
</dbReference>
<evidence type="ECO:0000256" key="3">
    <source>
        <dbReference type="ARBA" id="ARBA00023163"/>
    </source>
</evidence>
<dbReference type="Proteomes" id="UP000035579">
    <property type="component" value="Chromosome"/>
</dbReference>
<evidence type="ECO:0000313" key="7">
    <source>
        <dbReference type="EMBL" id="REG23735.1"/>
    </source>
</evidence>
<dbReference type="InterPro" id="IPR036271">
    <property type="entry name" value="Tet_transcr_reg_TetR-rel_C_sf"/>
</dbReference>
<feature type="domain" description="HTH tetR-type" evidence="5">
    <location>
        <begin position="13"/>
        <end position="73"/>
    </location>
</feature>
<reference evidence="7 9" key="2">
    <citation type="submission" date="2018-08" db="EMBL/GenBank/DDBJ databases">
        <title>Genomic Encyclopedia of Archaeal and Bacterial Type Strains, Phase II (KMG-II): from individual species to whole genera.</title>
        <authorList>
            <person name="Goeker M."/>
        </authorList>
    </citation>
    <scope>NUCLEOTIDE SEQUENCE [LARGE SCALE GENOMIC DNA]</scope>
    <source>
        <strain evidence="7 9">DSM 2261</strain>
    </source>
</reference>
<dbReference type="InterPro" id="IPR001647">
    <property type="entry name" value="HTH_TetR"/>
</dbReference>
<dbReference type="InterPro" id="IPR050109">
    <property type="entry name" value="HTH-type_TetR-like_transc_reg"/>
</dbReference>
<keyword evidence="1" id="KW-0805">Transcription regulation</keyword>